<dbReference type="InterPro" id="IPR045063">
    <property type="entry name" value="Dynamin_N"/>
</dbReference>
<dbReference type="PANTHER" id="PTHR43681">
    <property type="entry name" value="TRANSMEMBRANE GTPASE FZO"/>
    <property type="match status" value="1"/>
</dbReference>
<dbReference type="OrthoDB" id="8927528at2759"/>
<dbReference type="CDD" id="cd09912">
    <property type="entry name" value="DLP_2"/>
    <property type="match status" value="1"/>
</dbReference>
<dbReference type="Gene3D" id="3.40.50.300">
    <property type="entry name" value="P-loop containing nucleotide triphosphate hydrolases"/>
    <property type="match status" value="1"/>
</dbReference>
<sequence length="631" mass="70096">MKAPVRDATPILTDAQASIVKEEQALLERLHRVLTSMEAGQEDLDILKDAICQVEDLFMVCVVGEFNAGKSRFINALLGDKYLKEGVTPTTAKICFVKHVDRAGAPTRYADAQGQMIDEVEEKLLDVPLLQNLALVDTPGTNAVIQRHSQVGVEVLGRGEETWGRPYRHGTGVVCDRSAAFAWSLTYRIVPRADVVLFLTSIARPFSESERIFLTSIAQWHKKVVLVLNQCDLRSREDVEEVTEYVRAHARAVLGTEADLKVFPISAKLALEAKVVAKPHSPTVGPGALAWQASNFAALQKYLDTLLTDEAKLQSKLLNPIGVAERLLDEARHTLDERRKLLSSDVATLALVDEQMTAFMRDMERDVEREKGMIDKCLRDMVDRAEEFLAAHVTLTNYQELWDSQAFAKRFQQQVVGNLATVVDEIVLDMSELVAQRARTQSRAVLDFLGRRPGARHGQMVGSVTETRFEGIRAEVLSKLTADVGEVMNTYEKDKEFVKLSEEIKTGVMATAAVEAGAATVGALVATHALDVTGGLITASSLALLGLVVLPYRRQAQRAEFRRRVKALRQQMDGTLAVRLDRELGKVRGRILDCIGPYSRFVSVEENKIQELGMEVEVIDKEINKLRTRLV</sequence>
<evidence type="ECO:0000313" key="3">
    <source>
        <dbReference type="Proteomes" id="UP000355283"/>
    </source>
</evidence>
<dbReference type="EMBL" id="SDOX01000005">
    <property type="protein sequence ID" value="TFJ87926.1"/>
    <property type="molecule type" value="Genomic_DNA"/>
</dbReference>
<reference evidence="2 3" key="1">
    <citation type="submission" date="2019-01" db="EMBL/GenBank/DDBJ databases">
        <title>Nuclear Genome Assembly of the Microalgal Biofuel strain Nannochloropsis salina CCMP1776.</title>
        <authorList>
            <person name="Hovde B."/>
        </authorList>
    </citation>
    <scope>NUCLEOTIDE SEQUENCE [LARGE SCALE GENOMIC DNA]</scope>
    <source>
        <strain evidence="2 3">CCMP1776</strain>
    </source>
</reference>
<dbReference type="SUPFAM" id="SSF52540">
    <property type="entry name" value="P-loop containing nucleoside triphosphate hydrolases"/>
    <property type="match status" value="1"/>
</dbReference>
<comment type="caution">
    <text evidence="2">The sequence shown here is derived from an EMBL/GenBank/DDBJ whole genome shotgun (WGS) entry which is preliminary data.</text>
</comment>
<evidence type="ECO:0000259" key="1">
    <source>
        <dbReference type="Pfam" id="PF00350"/>
    </source>
</evidence>
<organism evidence="2 3">
    <name type="scientific">Nannochloropsis salina CCMP1776</name>
    <dbReference type="NCBI Taxonomy" id="1027361"/>
    <lineage>
        <taxon>Eukaryota</taxon>
        <taxon>Sar</taxon>
        <taxon>Stramenopiles</taxon>
        <taxon>Ochrophyta</taxon>
        <taxon>Eustigmatophyceae</taxon>
        <taxon>Eustigmatales</taxon>
        <taxon>Monodopsidaceae</taxon>
        <taxon>Microchloropsis</taxon>
        <taxon>Microchloropsis salina</taxon>
    </lineage>
</organism>
<dbReference type="Pfam" id="PF00350">
    <property type="entry name" value="Dynamin_N"/>
    <property type="match status" value="2"/>
</dbReference>
<protein>
    <recommendedName>
        <fullName evidence="1">Dynamin N-terminal domain-containing protein</fullName>
    </recommendedName>
</protein>
<feature type="domain" description="Dynamin N-terminal" evidence="1">
    <location>
        <begin position="60"/>
        <end position="106"/>
    </location>
</feature>
<keyword evidence="3" id="KW-1185">Reference proteome</keyword>
<dbReference type="AlphaFoldDB" id="A0A4D9D9D7"/>
<dbReference type="Proteomes" id="UP000355283">
    <property type="component" value="Unassembled WGS sequence"/>
</dbReference>
<evidence type="ECO:0000313" key="2">
    <source>
        <dbReference type="EMBL" id="TFJ87926.1"/>
    </source>
</evidence>
<dbReference type="InterPro" id="IPR051943">
    <property type="entry name" value="TRAFAC_Dynamin-like_GTPase"/>
</dbReference>
<dbReference type="InterPro" id="IPR027417">
    <property type="entry name" value="P-loop_NTPase"/>
</dbReference>
<feature type="domain" description="Dynamin N-terminal" evidence="1">
    <location>
        <begin position="117"/>
        <end position="230"/>
    </location>
</feature>
<proteinExistence type="predicted"/>
<dbReference type="PANTHER" id="PTHR43681:SF1">
    <property type="entry name" value="SARCALUMENIN"/>
    <property type="match status" value="1"/>
</dbReference>
<name>A0A4D9D9D7_9STRA</name>
<gene>
    <name evidence="2" type="ORF">NSK_001272</name>
</gene>
<accession>A0A4D9D9D7</accession>